<keyword evidence="3" id="KW-1185">Reference proteome</keyword>
<feature type="region of interest" description="Disordered" evidence="1">
    <location>
        <begin position="1"/>
        <end position="67"/>
    </location>
</feature>
<protein>
    <submittedName>
        <fullName evidence="2">Uncharacterized protein</fullName>
    </submittedName>
</protein>
<dbReference type="AlphaFoldDB" id="A0A7J7G1G2"/>
<accession>A0A7J7G1G2</accession>
<reference evidence="2 3" key="2">
    <citation type="submission" date="2020-07" db="EMBL/GenBank/DDBJ databases">
        <title>Genome assembly of wild tea tree DASZ reveals pedigree and selection history of tea varieties.</title>
        <authorList>
            <person name="Zhang W."/>
        </authorList>
    </citation>
    <scope>NUCLEOTIDE SEQUENCE [LARGE SCALE GENOMIC DNA]</scope>
    <source>
        <strain evidence="3">cv. G240</strain>
        <tissue evidence="2">Leaf</tissue>
    </source>
</reference>
<feature type="compositionally biased region" description="Pro residues" evidence="1">
    <location>
        <begin position="23"/>
        <end position="35"/>
    </location>
</feature>
<reference evidence="3" key="1">
    <citation type="journal article" date="2020" name="Nat. Commun.">
        <title>Genome assembly of wild tea tree DASZ reveals pedigree and selection history of tea varieties.</title>
        <authorList>
            <person name="Zhang W."/>
            <person name="Zhang Y."/>
            <person name="Qiu H."/>
            <person name="Guo Y."/>
            <person name="Wan H."/>
            <person name="Zhang X."/>
            <person name="Scossa F."/>
            <person name="Alseekh S."/>
            <person name="Zhang Q."/>
            <person name="Wang P."/>
            <person name="Xu L."/>
            <person name="Schmidt M.H."/>
            <person name="Jia X."/>
            <person name="Li D."/>
            <person name="Zhu A."/>
            <person name="Guo F."/>
            <person name="Chen W."/>
            <person name="Ni D."/>
            <person name="Usadel B."/>
            <person name="Fernie A.R."/>
            <person name="Wen W."/>
        </authorList>
    </citation>
    <scope>NUCLEOTIDE SEQUENCE [LARGE SCALE GENOMIC DNA]</scope>
    <source>
        <strain evidence="3">cv. G240</strain>
    </source>
</reference>
<comment type="caution">
    <text evidence="2">The sequence shown here is derived from an EMBL/GenBank/DDBJ whole genome shotgun (WGS) entry which is preliminary data.</text>
</comment>
<organism evidence="2 3">
    <name type="scientific">Camellia sinensis</name>
    <name type="common">Tea plant</name>
    <name type="synonym">Thea sinensis</name>
    <dbReference type="NCBI Taxonomy" id="4442"/>
    <lineage>
        <taxon>Eukaryota</taxon>
        <taxon>Viridiplantae</taxon>
        <taxon>Streptophyta</taxon>
        <taxon>Embryophyta</taxon>
        <taxon>Tracheophyta</taxon>
        <taxon>Spermatophyta</taxon>
        <taxon>Magnoliopsida</taxon>
        <taxon>eudicotyledons</taxon>
        <taxon>Gunneridae</taxon>
        <taxon>Pentapetalae</taxon>
        <taxon>asterids</taxon>
        <taxon>Ericales</taxon>
        <taxon>Theaceae</taxon>
        <taxon>Camellia</taxon>
    </lineage>
</organism>
<dbReference type="EMBL" id="JACBKZ010000014">
    <property type="protein sequence ID" value="KAF5933598.1"/>
    <property type="molecule type" value="Genomic_DNA"/>
</dbReference>
<evidence type="ECO:0000313" key="3">
    <source>
        <dbReference type="Proteomes" id="UP000593564"/>
    </source>
</evidence>
<evidence type="ECO:0000313" key="2">
    <source>
        <dbReference type="EMBL" id="KAF5933598.1"/>
    </source>
</evidence>
<gene>
    <name evidence="2" type="ORF">HYC85_029769</name>
</gene>
<dbReference type="Proteomes" id="UP000593564">
    <property type="component" value="Unassembled WGS sequence"/>
</dbReference>
<proteinExistence type="predicted"/>
<evidence type="ECO:0000256" key="1">
    <source>
        <dbReference type="SAM" id="MobiDB-lite"/>
    </source>
</evidence>
<sequence>MKSSLNLRCPSGASASTVHPVPAAQPNPDLPPPLETPQVPDPQEMFPTASAYRPPVQPPTGTIPFDMNKVDPAMIKIARLEKALKKS</sequence>
<name>A0A7J7G1G2_CAMSI</name>